<reference evidence="1 2" key="1">
    <citation type="journal article" date="2011" name="Int. J. Syst. Evol. Microbiol.">
        <title>Description of Undibacterium oligocarboniphilum sp. nov., isolated from purified water, and Undibacterium pigrum strain CCUG 49012 as the type strain of Undibacterium parvum sp. nov., and emended descriptions of the genus Undibacterium and the species Undibacterium pigrum.</title>
        <authorList>
            <person name="Eder W."/>
            <person name="Wanner G."/>
            <person name="Ludwig W."/>
            <person name="Busse H.J."/>
            <person name="Ziemke-Kageler F."/>
            <person name="Lang E."/>
        </authorList>
    </citation>
    <scope>NUCLEOTIDE SEQUENCE [LARGE SCALE GENOMIC DNA]</scope>
    <source>
        <strain evidence="1 2">DSM 23061</strain>
    </source>
</reference>
<dbReference type="PRINTS" id="PR00340">
    <property type="entry name" value="PIIGLNB"/>
</dbReference>
<proteinExistence type="predicted"/>
<organism evidence="1 2">
    <name type="scientific">Undibacterium parvum</name>
    <dbReference type="NCBI Taxonomy" id="401471"/>
    <lineage>
        <taxon>Bacteria</taxon>
        <taxon>Pseudomonadati</taxon>
        <taxon>Pseudomonadota</taxon>
        <taxon>Betaproteobacteria</taxon>
        <taxon>Burkholderiales</taxon>
        <taxon>Oxalobacteraceae</taxon>
        <taxon>Undibacterium</taxon>
    </lineage>
</organism>
<dbReference type="EMBL" id="CP034464">
    <property type="protein sequence ID" value="AZP14029.1"/>
    <property type="molecule type" value="Genomic_DNA"/>
</dbReference>
<dbReference type="Pfam" id="PF00543">
    <property type="entry name" value="P-II"/>
    <property type="match status" value="1"/>
</dbReference>
<protein>
    <submittedName>
        <fullName evidence="1">P-II family nitrogen regulator</fullName>
    </submittedName>
</protein>
<dbReference type="Proteomes" id="UP000275663">
    <property type="component" value="Chromosome"/>
</dbReference>
<sequence>MKQIKAFIHPHRINSVTEALRDSGFCDISNGTSCYNLTVSTVQRLFTSADPAQQRYSLDLAEPVVAETKLELICEDDLADQIVAIIALAGKPGPGWVFTTDIQSAVKIE</sequence>
<dbReference type="GO" id="GO:0030234">
    <property type="term" value="F:enzyme regulator activity"/>
    <property type="evidence" value="ECO:0007669"/>
    <property type="project" value="InterPro"/>
</dbReference>
<dbReference type="InterPro" id="IPR015867">
    <property type="entry name" value="N-reg_PII/ATP_PRibTrfase_C"/>
</dbReference>
<gene>
    <name evidence="1" type="ORF">EJN92_19735</name>
</gene>
<dbReference type="PROSITE" id="PS51343">
    <property type="entry name" value="PII_GLNB_DOM"/>
    <property type="match status" value="1"/>
</dbReference>
<dbReference type="AlphaFoldDB" id="A0A3S9HPN1"/>
<evidence type="ECO:0000313" key="2">
    <source>
        <dbReference type="Proteomes" id="UP000275663"/>
    </source>
</evidence>
<dbReference type="InterPro" id="IPR011322">
    <property type="entry name" value="N-reg_PII-like_a/b"/>
</dbReference>
<dbReference type="OrthoDB" id="8480258at2"/>
<dbReference type="KEGG" id="upv:EJN92_19735"/>
<name>A0A3S9HPN1_9BURK</name>
<dbReference type="SUPFAM" id="SSF54913">
    <property type="entry name" value="GlnB-like"/>
    <property type="match status" value="1"/>
</dbReference>
<dbReference type="Gene3D" id="3.30.70.120">
    <property type="match status" value="1"/>
</dbReference>
<dbReference type="InterPro" id="IPR002187">
    <property type="entry name" value="N-reg_PII"/>
</dbReference>
<dbReference type="GO" id="GO:0006808">
    <property type="term" value="P:regulation of nitrogen utilization"/>
    <property type="evidence" value="ECO:0007669"/>
    <property type="project" value="InterPro"/>
</dbReference>
<dbReference type="SMART" id="SM00938">
    <property type="entry name" value="P-II"/>
    <property type="match status" value="1"/>
</dbReference>
<keyword evidence="2" id="KW-1185">Reference proteome</keyword>
<accession>A0A3S9HPN1</accession>
<evidence type="ECO:0000313" key="1">
    <source>
        <dbReference type="EMBL" id="AZP14029.1"/>
    </source>
</evidence>
<dbReference type="RefSeq" id="WP_126129390.1">
    <property type="nucleotide sequence ID" value="NZ_CP034464.1"/>
</dbReference>